<feature type="compositionally biased region" description="Low complexity" evidence="1">
    <location>
        <begin position="503"/>
        <end position="515"/>
    </location>
</feature>
<evidence type="ECO:0000256" key="1">
    <source>
        <dbReference type="SAM" id="MobiDB-lite"/>
    </source>
</evidence>
<organism evidence="2 3">
    <name type="scientific">Mycena chlorophos</name>
    <name type="common">Agaric fungus</name>
    <name type="synonym">Agaricus chlorophos</name>
    <dbReference type="NCBI Taxonomy" id="658473"/>
    <lineage>
        <taxon>Eukaryota</taxon>
        <taxon>Fungi</taxon>
        <taxon>Dikarya</taxon>
        <taxon>Basidiomycota</taxon>
        <taxon>Agaricomycotina</taxon>
        <taxon>Agaricomycetes</taxon>
        <taxon>Agaricomycetidae</taxon>
        <taxon>Agaricales</taxon>
        <taxon>Marasmiineae</taxon>
        <taxon>Mycenaceae</taxon>
        <taxon>Mycena</taxon>
    </lineage>
</organism>
<accession>A0ABQ0L2W0</accession>
<evidence type="ECO:0008006" key="4">
    <source>
        <dbReference type="Google" id="ProtNLM"/>
    </source>
</evidence>
<reference evidence="2" key="1">
    <citation type="submission" date="2014-09" db="EMBL/GenBank/DDBJ databases">
        <title>Genome sequence of the luminous mushroom Mycena chlorophos for searching fungal bioluminescence genes.</title>
        <authorList>
            <person name="Tanaka Y."/>
            <person name="Kasuga D."/>
            <person name="Oba Y."/>
            <person name="Hase S."/>
            <person name="Sato K."/>
            <person name="Oba Y."/>
            <person name="Sakakibara Y."/>
        </authorList>
    </citation>
    <scope>NUCLEOTIDE SEQUENCE</scope>
</reference>
<feature type="region of interest" description="Disordered" evidence="1">
    <location>
        <begin position="475"/>
        <end position="517"/>
    </location>
</feature>
<feature type="region of interest" description="Disordered" evidence="1">
    <location>
        <begin position="323"/>
        <end position="397"/>
    </location>
</feature>
<proteinExistence type="predicted"/>
<dbReference type="EMBL" id="DF839580">
    <property type="protein sequence ID" value="GAT44141.1"/>
    <property type="molecule type" value="Genomic_DNA"/>
</dbReference>
<gene>
    <name evidence="2" type="ORF">MCHLO_01782</name>
</gene>
<evidence type="ECO:0000313" key="2">
    <source>
        <dbReference type="EMBL" id="GAT44141.1"/>
    </source>
</evidence>
<feature type="compositionally biased region" description="Basic and acidic residues" evidence="1">
    <location>
        <begin position="374"/>
        <end position="386"/>
    </location>
</feature>
<name>A0ABQ0L2W0_MYCCL</name>
<keyword evidence="3" id="KW-1185">Reference proteome</keyword>
<feature type="compositionally biased region" description="Polar residues" evidence="1">
    <location>
        <begin position="341"/>
        <end position="373"/>
    </location>
</feature>
<dbReference type="Gene3D" id="3.40.50.10190">
    <property type="entry name" value="BRCT domain"/>
    <property type="match status" value="1"/>
</dbReference>
<dbReference type="InterPro" id="IPR036420">
    <property type="entry name" value="BRCT_dom_sf"/>
</dbReference>
<dbReference type="Proteomes" id="UP000815677">
    <property type="component" value="Unassembled WGS sequence"/>
</dbReference>
<sequence length="595" mass="64659">MNSNATTVFAPFRIFLDPRWPAAERLARLHSLRAAGAEIVADQNTADFVVVCDSSIPTDQYSPDRAVLEASWVDKSLAAGRCLQEADNWGGCRVNLLERSATLPTPRISPVDATSSSSSWAIGGQPPFHLAQPHAIPHPMYPQPVPQFMPTMDPNHVYNMVLMDMMQQNGLMSYAPSQAMPNGAASGMGIPMAFAPQLPGLVPPPVLAMQSGPPLAQPQPTSIDVKGKGRAVEVGKIFTSSTGEPLTFYIALDVSKRATVISDVKRNGGKIAHQPTANYGVLASRGKDFVTLYNSVTCSHGLAVKPSFVADSISQGRLVDPTRYQFDAPEKQPRAKRTASKLASSSPEQGSAPNPDESTSAPVSKAAHQSQPPSEHEQSVDSEDRPSSPTPPPASTRILFSANKYRYPPVEDEYALRYAVVLYERDRLMSYGYLAKKLSEKLPHHSEAAWASRLSQTLRASVEDVRKRALIAHRKREHAEGKMRAESIAKRPRLSEAAGDEQSSASPAPARAPAPTEDVIARDVEIVARFFFEGADGDEKQENESDAERDARIWAQLAQRKRCTADANGWESFYSMHHEQVSAVYNALVAAAGEA</sequence>
<feature type="compositionally biased region" description="Basic and acidic residues" evidence="1">
    <location>
        <begin position="477"/>
        <end position="489"/>
    </location>
</feature>
<protein>
    <recommendedName>
        <fullName evidence="4">BRCT domain-containing protein</fullName>
    </recommendedName>
</protein>
<evidence type="ECO:0000313" key="3">
    <source>
        <dbReference type="Proteomes" id="UP000815677"/>
    </source>
</evidence>